<reference evidence="5 6" key="1">
    <citation type="submission" date="2018-08" db="EMBL/GenBank/DDBJ databases">
        <title>Comamonas testosteroni strain SWCO2.</title>
        <authorList>
            <person name="Jiang N."/>
            <person name="Zhang X.Z."/>
        </authorList>
    </citation>
    <scope>NUCLEOTIDE SEQUENCE [LARGE SCALE GENOMIC DNA]</scope>
    <source>
        <strain evidence="5 6">SWCO2</strain>
    </source>
</reference>
<dbReference type="NCBIfam" id="NF033677">
    <property type="entry name" value="biofilm_BapA_N"/>
    <property type="match status" value="1"/>
</dbReference>
<dbReference type="EMBL" id="QURR01000021">
    <property type="protein sequence ID" value="RGE42975.1"/>
    <property type="molecule type" value="Genomic_DNA"/>
</dbReference>
<dbReference type="InterPro" id="IPR019959">
    <property type="entry name" value="T1SS-143_rpt-cont_dom"/>
</dbReference>
<feature type="region of interest" description="Disordered" evidence="1">
    <location>
        <begin position="3538"/>
        <end position="3577"/>
    </location>
</feature>
<feature type="region of interest" description="Disordered" evidence="1">
    <location>
        <begin position="513"/>
        <end position="533"/>
    </location>
</feature>
<feature type="domain" description="DUF5801" evidence="3">
    <location>
        <begin position="1702"/>
        <end position="1837"/>
    </location>
</feature>
<dbReference type="InterPro" id="IPR048051">
    <property type="entry name" value="BapA-like_prefix-like"/>
</dbReference>
<organism evidence="5 6">
    <name type="scientific">Comamonas testosteroni</name>
    <name type="common">Pseudomonas testosteroni</name>
    <dbReference type="NCBI Taxonomy" id="285"/>
    <lineage>
        <taxon>Bacteria</taxon>
        <taxon>Pseudomonadati</taxon>
        <taxon>Pseudomonadota</taxon>
        <taxon>Betaproteobacteria</taxon>
        <taxon>Burkholderiales</taxon>
        <taxon>Comamonadaceae</taxon>
        <taxon>Comamonas</taxon>
    </lineage>
</organism>
<dbReference type="NCBIfam" id="TIGR01965">
    <property type="entry name" value="VCBS_repeat"/>
    <property type="match status" value="2"/>
</dbReference>
<feature type="domain" description="Biofilm-associated protein BapA-like prefix-like" evidence="4">
    <location>
        <begin position="1"/>
        <end position="104"/>
    </location>
</feature>
<feature type="region of interest" description="Disordered" evidence="1">
    <location>
        <begin position="2088"/>
        <end position="2118"/>
    </location>
</feature>
<feature type="compositionally biased region" description="Low complexity" evidence="1">
    <location>
        <begin position="347"/>
        <end position="358"/>
    </location>
</feature>
<keyword evidence="6" id="KW-1185">Reference proteome</keyword>
<dbReference type="Proteomes" id="UP000261948">
    <property type="component" value="Unassembled WGS sequence"/>
</dbReference>
<feature type="region of interest" description="Disordered" evidence="1">
    <location>
        <begin position="845"/>
        <end position="873"/>
    </location>
</feature>
<evidence type="ECO:0000259" key="4">
    <source>
        <dbReference type="Pfam" id="PF22783"/>
    </source>
</evidence>
<evidence type="ECO:0000259" key="2">
    <source>
        <dbReference type="Pfam" id="PF17803"/>
    </source>
</evidence>
<feature type="region of interest" description="Disordered" evidence="1">
    <location>
        <begin position="239"/>
        <end position="291"/>
    </location>
</feature>
<feature type="compositionally biased region" description="Polar residues" evidence="1">
    <location>
        <begin position="3539"/>
        <end position="3568"/>
    </location>
</feature>
<dbReference type="NCBIfam" id="TIGR03660">
    <property type="entry name" value="T1SS_rpt_143"/>
    <property type="match status" value="1"/>
</dbReference>
<feature type="compositionally biased region" description="Polar residues" evidence="1">
    <location>
        <begin position="2103"/>
        <end position="2117"/>
    </location>
</feature>
<dbReference type="Pfam" id="PF17963">
    <property type="entry name" value="Big_9"/>
    <property type="match status" value="6"/>
</dbReference>
<dbReference type="Gene3D" id="2.60.40.3440">
    <property type="match status" value="2"/>
</dbReference>
<dbReference type="NCBIfam" id="NF012211">
    <property type="entry name" value="tand_rpt_95"/>
    <property type="match status" value="5"/>
</dbReference>
<evidence type="ECO:0000256" key="1">
    <source>
        <dbReference type="SAM" id="MobiDB-lite"/>
    </source>
</evidence>
<feature type="region of interest" description="Disordered" evidence="1">
    <location>
        <begin position="331"/>
        <end position="382"/>
    </location>
</feature>
<feature type="domain" description="DUF5801" evidence="3">
    <location>
        <begin position="1534"/>
        <end position="1680"/>
    </location>
</feature>
<feature type="domain" description="RapA2 cadherin-like" evidence="2">
    <location>
        <begin position="936"/>
        <end position="1035"/>
    </location>
</feature>
<feature type="region of interest" description="Disordered" evidence="1">
    <location>
        <begin position="422"/>
        <end position="467"/>
    </location>
</feature>
<feature type="compositionally biased region" description="Gly residues" evidence="1">
    <location>
        <begin position="130"/>
        <end position="145"/>
    </location>
</feature>
<feature type="domain" description="RapA2 cadherin-like" evidence="2">
    <location>
        <begin position="715"/>
        <end position="803"/>
    </location>
</feature>
<dbReference type="Pfam" id="PF22783">
    <property type="entry name" value="BapA_N"/>
    <property type="match status" value="1"/>
</dbReference>
<dbReference type="Pfam" id="PF19116">
    <property type="entry name" value="DUF5801"/>
    <property type="match status" value="2"/>
</dbReference>
<name>A0A373FHK8_COMTE</name>
<proteinExistence type="predicted"/>
<sequence>MQVIRKEAGEIREVKAEDLSLDKPSVVRLKLAPEKVKHFERRGNDLVLLLQDGSETVVKDFFVVYDNDGRNDLLLEDDEGVMWWGQYTSPWSNFHFTEIEWDDAALIPPWHHGGWLAAALGLLGAGVAAGSGGGSSGSVPGGSGGDTEEGVTPPVKPPVLVTPENQPIGGQIENKNPSAGTPTYSKGSDPEHGTVTLKPDGTYLYTPNPGYHGPDSFTVVVKNPDGTTSTVTVNVTVTPVNDEPEAPDYSHKTPEDTPVTGKVVGTDPDGDPLTYTEGTPPKHGTVTLKPDGSYEYVPNKNWSGTDTFEVIVTDPDGETTTSTITVVVDPVNDAPEAPDYSHKTPEDTPVTGTVVGTDPDGDPLTYTEGTPPKHGTVTLKPDGSYEYVPNKNWSGTDTFEVIVTDPDGETTTSTITVVVDPVNDAPEAPDYSHKTPEDTPVTGTVVGTDPDGDPLTYTEGTPPKHGTVTLKPDGSYEYVPNKNWSGTDTFEVIVTDPDGETTTSTITVIVTPEQDPPVASPDQDSGPEGAPVHGNLVTNDLDPDGDLLTVTEITVDGSTYKMTAGSTGNIIIPGKGTLVVKENGDYSFTPNPGWYGTVPQVSYTISDGNGGQDSSTLDITVTGSSTNTTATVNESGMSSGSTNDGSNISTGKVPAPPVGSVIVPSSGTTSNGTFEVKSDGTYTFTLTKPSTDVDGAPETNTFTYITRDEGGNEVTHTVTVTITDDAPTATDDSSTVSEGGLLTSTVGVLDNDKSGADGWKSGGAVVGVVAGNSQGTPSIGGVGTTITGKYGTLTLNPDGSYTYKANADSITTDEQDIFTYTVEDADGDRTTATLTIDVTNVGVPGTTTNGSVDEAGLPTGSSASSNSEVSSGSLNLQPGFTAVASSGTTANGSYVVNADGTYTFTLTSRTNDGTGSETNSFTYTAQDAQGNTVTNTVLITIADDAPTARDDVNTVTEDTVLTANGNVIGGAGAASTDVADTRGADGATVTGAQAGPVSGGGHVPDGGVSTSNGAPIVLQGTYGTLVIHADGSYTYTLDNSKLATQGLNAADVVNDVFSYTLTDGDGDKSTASLRIEVKGSDDGVTVSVPTNDTATTPDGINTDHVVFESGLNGGTSPSSANTEVVSSFTIDAKDGLDPNVAVTLTCGGQTLELTKAELEALGITHKQLTTQYGTLELTGYSQDPITGQITVDYTYTLTSAPNVSGTDTRDTITITAKDRDGDTNTAGSINIKVVDDAPQAIDQAGVTLAEGVVTVGNIVGSTWSAGTSNLLGNDKQGADGARVHQVEYTNAAGQTVTATITAGTPLVLTTQYGTLTVNSDGSWKYISNPNAPHPANGDLQDGFRYTLIDNDGDVSNWAQQPITVTDTAPTLGTPVNGTVDEDDLAAGTDSSKESLSVSGSLAVTKGADAIDTKLSVDTAPAGLTSGGVPIVYGLSADGHTLTAYKGSVAVGNEVFTVTVTDPTGASGSPGYTFTLQGQLDHAPGGMDNDQALSFGFEAKETDAADGDKVNGSFTITVKDDIPVITQNTSGTQGVQVDETNLSSLGTVGTSNLSGLFNVNLGADGAASSDAIVYALGLKGGASDNVDSGLKDTVSGAPVTLSISGDTIAGTVIINGVSHTVFTLKLDPATGEVTLTQFRAMQHADKNNSDDVLSFAKDVINLSVTATDRDGDAAKSTVDIGDRISFKDDGPSITGNVGNAPAVVVDESNLGNASASTSAGFAGAFTPVFGADGAGSLSYALSVGNATSGLVDTATGQAITLVLNNGVIEGRVGSTTTVAFTISVDGNGSVTLTQSRALSHPDKGNYDEQIDLLADAVRLTATIKDGDGDSASSTIDIGNCFGFRDDGPNIGTPSSVTVNESALANGSAPNSAGLTVTGTLDLKLGADNASPTVTQADTRFSADLSTLEGLGLRSGGALLEYVLSSDGHTLTAYKGAGRAASDQVFVATITNPASNAGYSFVLKAPLDHGADATKDLPFDFLVTDGDGDTAGSTFTVTVVDDQPVTTPLEITVGEDSSYATTGNSFNTSADAQVTIGTHPQHGSVVVDSATGKISYEPNGDYSGSDSFTYTVTNDDGSTTTRTVNVTVTPKADAPDMDGSGPSTGGNVTLPAQSTSEDTPVSLGLKAPAVTDSTDQNESSTITAGDAAERLGLITLSINSSGATNGIKLTAAADGASPAVDITYSGQITILLTDRPYPADLPISGNVVRMTSAQFEALQLTPGANQHENITVTVVGSSYEVDDGGNIATINGVQVPSATSTATVSVDVLAVTDTPTLTLTQPGAAADAGAVTLTTAPASGGVPAKITAAINEDGTLKLQSVLSEGFTDLDGTERFWYEITGLPEGTVVSINGKNYTAGADGTVTMTAADYMSVSSATPNPSFSIKPPANYSNSTPIAATITLKVQDRDSDSSSATPAIEQVSVELELRVYAQPDNVTLTPALTTTEDTAVKFLASLGLTDTDGSETITQVRIGDLPAGWTVHDHNGNAVTIPVGGLSLTVGGSYTLEQLKEFKVTPAAHSSADGSFSVYVTTTETSANLESGAPASKEWEHSLNVTVTPVAEEVGKDSDGNGTTDLTMTPGHKYNASGEEDKWFSLGVDGGFKLADGWANQDADEKTYARLTPELIDGDGSIADASGSQFRYSTNGVTTEEGGAWVVVPLTNGYADIPVEYLETLQFLAAPNFSGRFNIKVVAYTVDTDPDTGAESTKVSGGATLENILIKPVADEVTLALNGSASGKEDTLIPLSINPTSSDPSESLTVTIKGIPAGSKLFYGGQEVTVSAGGEVSIPNYNASLGVSIQPPPNSNDDFTLKVSAKSLDKLTADGMLYESEWISAELDLKVSVKGVADEAVVTIKSMQTYTEADLDSGSATVNLKDMVSVALPDGDDGSEKLTVRVTGLPDGFTLSGGTVLEGGSGENRVWLLTEAQLATVYVKVPANYSGTVNFTVAGVATENDGDSSTGTPKNVSFTVTPSAEATASTAGSITEDVIGSLNFGIVHQNGDTDETLKTVWIKVADAGTGASGDAFTLYLGTGSSAVTLAQAVTDGLITQVDRGGVQYYELSADQAANLAAKGKAQADGNLGNFHYEYQVVDSKYGATSTGNDIKTGSADFTVTANAVTDPVNVELGSVQGTTVTNDGDNDVATTTVNGTGIVIVNLDVTSADMDGSEHVIRVLIEGVPVGVTVTGAQQTALGTWLLVYEGPDAKQIAGSGLGLPVEFVIGPDAAQKTGNITFTVQAQDNGDQAAPGTDRVSDLVGWTLHNDFTTAPGSAAPTIDEWTYNNNYGTEDTSFSLNHVVDGKVTLQDNSQPNVLTVTLTDVPAGVTISGMTQTWVTEGGVLKPVWTASVTVPAGSSVADGQKALDDLLDKIKVTPVANSNENNAVGELHFNATLTASVAGGSSNVATIDDSVLVVPVAPVTDDANLSITVGSIGEGTSSIPVSVTVGTADGQYGQIVDGKLYLQLNSATSDNLEGDVLNYNGSPVNLEAVSGVPGIASGNYYVIDVGSSGGTFNMTYTPPVSQPGTVQFDVYVQTKEADASGLPATNVNTTQGSSTGTIQPINNGVTINSPTVTGKEPGSSDKTNAIELTGDGGLSLTLNDADGSESIGTILLSNVPVGFLVYVSDGQGNIVLADNAGLNGSTNTWLLSSSGGLPSYVAILPPKNWSGTLSGLKLSVESGENSIDTKLTETSTLGDIKVTPVADGLTLNTTVAFGSENKRIALNLNAAMKDSVAASASLADGSTETTTLKLTGLGQYASFYVNGTQLAESQVTYNPDGSYTISGLSQSDLDKLEFLQAKGALVDQDSATTGLQIGVEAWTVESSNGATSAHVNGSITLNVSNQSTTSGADTLLWTGSTINGGSGNDTVSLRHGEDLSGNTLAGKLKNVEALDLSVGGENKITDLSAQNVLDILGSTRTLTVHGDAQDSVDLKNLGGNWAAWTHVAGTDNWTSAYTGDSSKNVTVTIDSSVNVTVDGAAPVSLMSMRSASLPDYSDLLSTDSGSINLDNVLPASSQTTTTLAAVAADSSAADSSALYAPLPQSALDDELNQLSVAHY</sequence>
<protein>
    <submittedName>
        <fullName evidence="5">Tandem-95 repeat protein</fullName>
    </submittedName>
</protein>
<evidence type="ECO:0000313" key="6">
    <source>
        <dbReference type="Proteomes" id="UP000261948"/>
    </source>
</evidence>
<dbReference type="Gene3D" id="2.60.40.1200">
    <property type="match status" value="1"/>
</dbReference>
<dbReference type="Gene3D" id="2.60.40.2810">
    <property type="match status" value="3"/>
</dbReference>
<dbReference type="InterPro" id="IPR043824">
    <property type="entry name" value="DUF5801"/>
</dbReference>
<feature type="compositionally biased region" description="Low complexity" evidence="1">
    <location>
        <begin position="438"/>
        <end position="449"/>
    </location>
</feature>
<accession>A0A373FHK8</accession>
<feature type="compositionally biased region" description="Low complexity" evidence="1">
    <location>
        <begin position="861"/>
        <end position="873"/>
    </location>
</feature>
<dbReference type="InterPro" id="IPR040853">
    <property type="entry name" value="RapA2_cadherin-like"/>
</dbReference>
<dbReference type="InterPro" id="IPR010221">
    <property type="entry name" value="VCBS_dom"/>
</dbReference>
<evidence type="ECO:0000259" key="3">
    <source>
        <dbReference type="Pfam" id="PF19116"/>
    </source>
</evidence>
<dbReference type="OrthoDB" id="4648428at2"/>
<evidence type="ECO:0000313" key="5">
    <source>
        <dbReference type="EMBL" id="RGE42975.1"/>
    </source>
</evidence>
<feature type="compositionally biased region" description="Polar residues" evidence="1">
    <location>
        <begin position="173"/>
        <end position="186"/>
    </location>
</feature>
<gene>
    <name evidence="5" type="ORF">DZC30_16115</name>
</gene>
<dbReference type="Pfam" id="PF17803">
    <property type="entry name" value="Cadherin_4"/>
    <property type="match status" value="2"/>
</dbReference>
<feature type="region of interest" description="Disordered" evidence="1">
    <location>
        <begin position="130"/>
        <end position="202"/>
    </location>
</feature>
<comment type="caution">
    <text evidence="5">The sequence shown here is derived from an EMBL/GenBank/DDBJ whole genome shotgun (WGS) entry which is preliminary data.</text>
</comment>